<dbReference type="NCBIfam" id="TIGR02532">
    <property type="entry name" value="IV_pilin_GFxxxE"/>
    <property type="match status" value="1"/>
</dbReference>
<dbReference type="Gene3D" id="3.30.700.10">
    <property type="entry name" value="Glycoprotein, Type 4 Pilin"/>
    <property type="match status" value="1"/>
</dbReference>
<dbReference type="InterPro" id="IPR011453">
    <property type="entry name" value="DUF1559"/>
</dbReference>
<evidence type="ECO:0000313" key="2">
    <source>
        <dbReference type="EMBL" id="OWK35800.1"/>
    </source>
</evidence>
<dbReference type="EMBL" id="NIDE01000017">
    <property type="protein sequence ID" value="OWK35800.1"/>
    <property type="molecule type" value="Genomic_DNA"/>
</dbReference>
<dbReference type="InterPro" id="IPR012902">
    <property type="entry name" value="N_methyl_site"/>
</dbReference>
<dbReference type="NCBIfam" id="TIGR04294">
    <property type="entry name" value="pre_pil_HX9DG"/>
    <property type="match status" value="1"/>
</dbReference>
<proteinExistence type="predicted"/>
<comment type="caution">
    <text evidence="2">The sequence shown here is derived from an EMBL/GenBank/DDBJ whole genome shotgun (WGS) entry which is preliminary data.</text>
</comment>
<dbReference type="OrthoDB" id="263324at2"/>
<keyword evidence="3" id="KW-1185">Reference proteome</keyword>
<reference evidence="3" key="1">
    <citation type="submission" date="2017-06" db="EMBL/GenBank/DDBJ databases">
        <title>Genome analysis of Fimbriiglobus ruber SP5, the first member of the order Planctomycetales with confirmed chitinolytic capability.</title>
        <authorList>
            <person name="Ravin N.V."/>
            <person name="Rakitin A.L."/>
            <person name="Ivanova A.A."/>
            <person name="Beletsky A.V."/>
            <person name="Kulichevskaya I.S."/>
            <person name="Mardanov A.V."/>
            <person name="Dedysh S.N."/>
        </authorList>
    </citation>
    <scope>NUCLEOTIDE SEQUENCE [LARGE SCALE GENOMIC DNA]</scope>
    <source>
        <strain evidence="3">SP5</strain>
    </source>
</reference>
<dbReference type="Proteomes" id="UP000214646">
    <property type="component" value="Unassembled WGS sequence"/>
</dbReference>
<dbReference type="Pfam" id="PF07596">
    <property type="entry name" value="SBP_bac_10"/>
    <property type="match status" value="1"/>
</dbReference>
<feature type="domain" description="DUF1559" evidence="1">
    <location>
        <begin position="33"/>
        <end position="298"/>
    </location>
</feature>
<dbReference type="InterPro" id="IPR045584">
    <property type="entry name" value="Pilin-like"/>
</dbReference>
<dbReference type="Pfam" id="PF07963">
    <property type="entry name" value="N_methyl"/>
    <property type="match status" value="1"/>
</dbReference>
<evidence type="ECO:0000259" key="1">
    <source>
        <dbReference type="Pfam" id="PF07596"/>
    </source>
</evidence>
<dbReference type="RefSeq" id="WP_088258915.1">
    <property type="nucleotide sequence ID" value="NZ_NIDE01000017.1"/>
</dbReference>
<dbReference type="PANTHER" id="PTHR30093">
    <property type="entry name" value="GENERAL SECRETION PATHWAY PROTEIN G"/>
    <property type="match status" value="1"/>
</dbReference>
<dbReference type="InterPro" id="IPR027558">
    <property type="entry name" value="Pre_pil_HX9DG_C"/>
</dbReference>
<protein>
    <recommendedName>
        <fullName evidence="1">DUF1559 domain-containing protein</fullName>
    </recommendedName>
</protein>
<name>A0A225D2H5_9BACT</name>
<accession>A0A225D2H5</accession>
<organism evidence="2 3">
    <name type="scientific">Fimbriiglobus ruber</name>
    <dbReference type="NCBI Taxonomy" id="1908690"/>
    <lineage>
        <taxon>Bacteria</taxon>
        <taxon>Pseudomonadati</taxon>
        <taxon>Planctomycetota</taxon>
        <taxon>Planctomycetia</taxon>
        <taxon>Gemmatales</taxon>
        <taxon>Gemmataceae</taxon>
        <taxon>Fimbriiglobus</taxon>
    </lineage>
</organism>
<evidence type="ECO:0000313" key="3">
    <source>
        <dbReference type="Proteomes" id="UP000214646"/>
    </source>
</evidence>
<sequence>MRREPRRAFTLIELLVVIAIIAILIGLLLPAVQKVRAAAARIKCSNNIKQIALACHGYHDAYQKFPYAVLDYPQGQTTTPGSYNSGWIIILPYLEQDNIAKQYNINLPRNSTVTNAAGFSNLQLEAMQIPTYTCPSMVPPSATNGGSLGTAPETRAPSSYVFSAGTPTAFQARYGTFASLACDGVILPIRNSAYSASNPNQPDLAGNTQVRITDITDGTSNTLLVGENDFMPAGVPSTEGPVWAYGYLYNWTGTYYGINKRDGSNDANFGAYRSEHTGGANFAMADGSVQFIRDSIDATTFTGLGTRAGGEVVTLP</sequence>
<dbReference type="SUPFAM" id="SSF54523">
    <property type="entry name" value="Pili subunits"/>
    <property type="match status" value="1"/>
</dbReference>
<dbReference type="AlphaFoldDB" id="A0A225D2H5"/>
<gene>
    <name evidence="2" type="ORF">FRUB_08363</name>
</gene>
<dbReference type="PANTHER" id="PTHR30093:SF2">
    <property type="entry name" value="TYPE II SECRETION SYSTEM PROTEIN H"/>
    <property type="match status" value="1"/>
</dbReference>